<reference evidence="4" key="1">
    <citation type="journal article" date="2012" name="Science">
        <title>The Paleozoic origin of enzymatic lignin decomposition reconstructed from 31 fungal genomes.</title>
        <authorList>
            <person name="Floudas D."/>
            <person name="Binder M."/>
            <person name="Riley R."/>
            <person name="Barry K."/>
            <person name="Blanchette R.A."/>
            <person name="Henrissat B."/>
            <person name="Martinez A.T."/>
            <person name="Otillar R."/>
            <person name="Spatafora J.W."/>
            <person name="Yadav J.S."/>
            <person name="Aerts A."/>
            <person name="Benoit I."/>
            <person name="Boyd A."/>
            <person name="Carlson A."/>
            <person name="Copeland A."/>
            <person name="Coutinho P.M."/>
            <person name="de Vries R.P."/>
            <person name="Ferreira P."/>
            <person name="Findley K."/>
            <person name="Foster B."/>
            <person name="Gaskell J."/>
            <person name="Glotzer D."/>
            <person name="Gorecki P."/>
            <person name="Heitman J."/>
            <person name="Hesse C."/>
            <person name="Hori C."/>
            <person name="Igarashi K."/>
            <person name="Jurgens J.A."/>
            <person name="Kallen N."/>
            <person name="Kersten P."/>
            <person name="Kohler A."/>
            <person name="Kuees U."/>
            <person name="Kumar T.K.A."/>
            <person name="Kuo A."/>
            <person name="LaButti K."/>
            <person name="Larrondo L.F."/>
            <person name="Lindquist E."/>
            <person name="Ling A."/>
            <person name="Lombard V."/>
            <person name="Lucas S."/>
            <person name="Lundell T."/>
            <person name="Martin R."/>
            <person name="McLaughlin D.J."/>
            <person name="Morgenstern I."/>
            <person name="Morin E."/>
            <person name="Murat C."/>
            <person name="Nagy L.G."/>
            <person name="Nolan M."/>
            <person name="Ohm R.A."/>
            <person name="Patyshakuliyeva A."/>
            <person name="Rokas A."/>
            <person name="Ruiz-Duenas F.J."/>
            <person name="Sabat G."/>
            <person name="Salamov A."/>
            <person name="Samejima M."/>
            <person name="Schmutz J."/>
            <person name="Slot J.C."/>
            <person name="St John F."/>
            <person name="Stenlid J."/>
            <person name="Sun H."/>
            <person name="Sun S."/>
            <person name="Syed K."/>
            <person name="Tsang A."/>
            <person name="Wiebenga A."/>
            <person name="Young D."/>
            <person name="Pisabarro A."/>
            <person name="Eastwood D.C."/>
            <person name="Martin F."/>
            <person name="Cullen D."/>
            <person name="Grigoriev I.V."/>
            <person name="Hibbett D.S."/>
        </authorList>
    </citation>
    <scope>NUCLEOTIDE SEQUENCE [LARGE SCALE GENOMIC DNA]</scope>
    <source>
        <strain evidence="4">TFB10046</strain>
    </source>
</reference>
<evidence type="ECO:0008006" key="5">
    <source>
        <dbReference type="Google" id="ProtNLM"/>
    </source>
</evidence>
<dbReference type="OrthoDB" id="3012298at2759"/>
<keyword evidence="2" id="KW-0732">Signal</keyword>
<feature type="signal peptide" evidence="2">
    <location>
        <begin position="1"/>
        <end position="15"/>
    </location>
</feature>
<evidence type="ECO:0000313" key="3">
    <source>
        <dbReference type="EMBL" id="EJD35632.1"/>
    </source>
</evidence>
<dbReference type="EMBL" id="JH687884">
    <property type="protein sequence ID" value="EJD35632.1"/>
    <property type="molecule type" value="Genomic_DNA"/>
</dbReference>
<dbReference type="KEGG" id="adl:AURDEDRAFT_175280"/>
<proteinExistence type="predicted"/>
<protein>
    <recommendedName>
        <fullName evidence="5">LysM domain-containing protein</fullName>
    </recommendedName>
</protein>
<feature type="chain" id="PRO_5012249152" description="LysM domain-containing protein" evidence="2">
    <location>
        <begin position="16"/>
        <end position="215"/>
    </location>
</feature>
<gene>
    <name evidence="3" type="ORF">AURDEDRAFT_175280</name>
</gene>
<sequence>MPVKATILLVAAAHASVLVPRNCGNIPSSADPDALDAMYGVLVSRGISDKALLATFEAAWVESHVNCRRVSAEAVSGVGHRSAVRRRGAQHERVVEAVQFNEARYPHFGAGMLAQNMQYSEYAKRYHAAESKARHMLSRAQRRAGQPAYQPDAHGTGADGANLAPGSLSSTCGAFYSARPGDGCTTMGGLYGASAAQLVAWNPSLTLFLHLAFVR</sequence>
<organism evidence="3 4">
    <name type="scientific">Auricularia subglabra (strain TFB-10046 / SS5)</name>
    <name type="common">White-rot fungus</name>
    <name type="synonym">Auricularia delicata (strain TFB10046)</name>
    <dbReference type="NCBI Taxonomy" id="717982"/>
    <lineage>
        <taxon>Eukaryota</taxon>
        <taxon>Fungi</taxon>
        <taxon>Dikarya</taxon>
        <taxon>Basidiomycota</taxon>
        <taxon>Agaricomycotina</taxon>
        <taxon>Agaricomycetes</taxon>
        <taxon>Auriculariales</taxon>
        <taxon>Auriculariaceae</taxon>
        <taxon>Auricularia</taxon>
    </lineage>
</organism>
<dbReference type="InterPro" id="IPR036779">
    <property type="entry name" value="LysM_dom_sf"/>
</dbReference>
<feature type="region of interest" description="Disordered" evidence="1">
    <location>
        <begin position="137"/>
        <end position="162"/>
    </location>
</feature>
<evidence type="ECO:0000256" key="1">
    <source>
        <dbReference type="SAM" id="MobiDB-lite"/>
    </source>
</evidence>
<evidence type="ECO:0000256" key="2">
    <source>
        <dbReference type="SAM" id="SignalP"/>
    </source>
</evidence>
<evidence type="ECO:0000313" key="4">
    <source>
        <dbReference type="Proteomes" id="UP000006514"/>
    </source>
</evidence>
<dbReference type="AlphaFoldDB" id="J0CXR2"/>
<accession>J0CXR2</accession>
<dbReference type="InParanoid" id="J0CXR2"/>
<dbReference type="Proteomes" id="UP000006514">
    <property type="component" value="Unassembled WGS sequence"/>
</dbReference>
<dbReference type="Gene3D" id="3.10.350.10">
    <property type="entry name" value="LysM domain"/>
    <property type="match status" value="1"/>
</dbReference>
<name>J0CXR2_AURST</name>
<keyword evidence="4" id="KW-1185">Reference proteome</keyword>